<name>A0A251U3L9_HELAN</name>
<dbReference type="EMBL" id="MNCJ02000323">
    <property type="protein sequence ID" value="KAF5794516.1"/>
    <property type="molecule type" value="Genomic_DNA"/>
</dbReference>
<accession>A0A251U3L9</accession>
<dbReference type="PANTHER" id="PTHR21470:SF10">
    <property type="entry name" value="RAB6-INTERACTING GOLGIN"/>
    <property type="match status" value="1"/>
</dbReference>
<dbReference type="AlphaFoldDB" id="A0A251U3L9"/>
<feature type="coiled-coil region" evidence="1">
    <location>
        <begin position="14"/>
        <end position="59"/>
    </location>
</feature>
<evidence type="ECO:0000313" key="2">
    <source>
        <dbReference type="EMBL" id="KAF5794516.1"/>
    </source>
</evidence>
<dbReference type="PANTHER" id="PTHR21470">
    <property type="entry name" value="RAB6-INTERACTING PROTEIN GORAB"/>
    <property type="match status" value="1"/>
</dbReference>
<dbReference type="Gramene" id="mRNA:HanXRQr2_Chr08g0328941">
    <property type="protein sequence ID" value="mRNA:HanXRQr2_Chr08g0328941"/>
    <property type="gene ID" value="HanXRQr2_Chr08g0328941"/>
</dbReference>
<keyword evidence="4" id="KW-1185">Reference proteome</keyword>
<dbReference type="Proteomes" id="UP000215914">
    <property type="component" value="Chromosome 8"/>
</dbReference>
<dbReference type="InterPro" id="IPR007033">
    <property type="entry name" value="GORAB"/>
</dbReference>
<evidence type="ECO:0000313" key="3">
    <source>
        <dbReference type="EMBL" id="OTG17955.1"/>
    </source>
</evidence>
<reference evidence="2" key="3">
    <citation type="submission" date="2020-06" db="EMBL/GenBank/DDBJ databases">
        <title>Helianthus annuus Genome sequencing and assembly Release 2.</title>
        <authorList>
            <person name="Gouzy J."/>
            <person name="Langlade N."/>
            <person name="Munos S."/>
        </authorList>
    </citation>
    <scope>NUCLEOTIDE SEQUENCE</scope>
    <source>
        <tissue evidence="2">Leaves</tissue>
    </source>
</reference>
<reference evidence="3" key="2">
    <citation type="submission" date="2017-02" db="EMBL/GenBank/DDBJ databases">
        <title>Sunflower complete genome.</title>
        <authorList>
            <person name="Langlade N."/>
            <person name="Munos S."/>
        </authorList>
    </citation>
    <scope>NUCLEOTIDE SEQUENCE [LARGE SCALE GENOMIC DNA]</scope>
    <source>
        <tissue evidence="3">Leaves</tissue>
    </source>
</reference>
<dbReference type="Pfam" id="PF04949">
    <property type="entry name" value="Transcrip_act"/>
    <property type="match status" value="1"/>
</dbReference>
<proteinExistence type="predicted"/>
<protein>
    <submittedName>
        <fullName evidence="2 3">RAB6-interacting golgin</fullName>
    </submittedName>
</protein>
<sequence length="102" mass="12033">MKNIATMGTLDGNVEDEKRAVEMFQAREEEIEKKKVQVREKLEFQLDRVEEKTRRLARLWEELEALKDPMKKELATVRKKVDRANHELKSLGKSCHKKVPQS</sequence>
<keyword evidence="1" id="KW-0175">Coiled coil</keyword>
<dbReference type="EMBL" id="CM007897">
    <property type="protein sequence ID" value="OTG17955.1"/>
    <property type="molecule type" value="Genomic_DNA"/>
</dbReference>
<evidence type="ECO:0000256" key="1">
    <source>
        <dbReference type="SAM" id="Coils"/>
    </source>
</evidence>
<gene>
    <name evidence="3" type="ORF">HannXRQ_Chr08g0217871</name>
    <name evidence="2" type="ORF">HanXRQr2_Chr08g0328941</name>
</gene>
<dbReference type="InParanoid" id="A0A251U3L9"/>
<evidence type="ECO:0000313" key="4">
    <source>
        <dbReference type="Proteomes" id="UP000215914"/>
    </source>
</evidence>
<organism evidence="3 4">
    <name type="scientific">Helianthus annuus</name>
    <name type="common">Common sunflower</name>
    <dbReference type="NCBI Taxonomy" id="4232"/>
    <lineage>
        <taxon>Eukaryota</taxon>
        <taxon>Viridiplantae</taxon>
        <taxon>Streptophyta</taxon>
        <taxon>Embryophyta</taxon>
        <taxon>Tracheophyta</taxon>
        <taxon>Spermatophyta</taxon>
        <taxon>Magnoliopsida</taxon>
        <taxon>eudicotyledons</taxon>
        <taxon>Gunneridae</taxon>
        <taxon>Pentapetalae</taxon>
        <taxon>asterids</taxon>
        <taxon>campanulids</taxon>
        <taxon>Asterales</taxon>
        <taxon>Asteraceae</taxon>
        <taxon>Asteroideae</taxon>
        <taxon>Heliantheae alliance</taxon>
        <taxon>Heliantheae</taxon>
        <taxon>Helianthus</taxon>
    </lineage>
</organism>
<reference evidence="2 4" key="1">
    <citation type="journal article" date="2017" name="Nature">
        <title>The sunflower genome provides insights into oil metabolism, flowering and Asterid evolution.</title>
        <authorList>
            <person name="Badouin H."/>
            <person name="Gouzy J."/>
            <person name="Grassa C.J."/>
            <person name="Murat F."/>
            <person name="Staton S.E."/>
            <person name="Cottret L."/>
            <person name="Lelandais-Briere C."/>
            <person name="Owens G.L."/>
            <person name="Carrere S."/>
            <person name="Mayjonade B."/>
            <person name="Legrand L."/>
            <person name="Gill N."/>
            <person name="Kane N.C."/>
            <person name="Bowers J.E."/>
            <person name="Hubner S."/>
            <person name="Bellec A."/>
            <person name="Berard A."/>
            <person name="Berges H."/>
            <person name="Blanchet N."/>
            <person name="Boniface M.C."/>
            <person name="Brunel D."/>
            <person name="Catrice O."/>
            <person name="Chaidir N."/>
            <person name="Claudel C."/>
            <person name="Donnadieu C."/>
            <person name="Faraut T."/>
            <person name="Fievet G."/>
            <person name="Helmstetter N."/>
            <person name="King M."/>
            <person name="Knapp S.J."/>
            <person name="Lai Z."/>
            <person name="Le Paslier M.C."/>
            <person name="Lippi Y."/>
            <person name="Lorenzon L."/>
            <person name="Mandel J.R."/>
            <person name="Marage G."/>
            <person name="Marchand G."/>
            <person name="Marquand E."/>
            <person name="Bret-Mestries E."/>
            <person name="Morien E."/>
            <person name="Nambeesan S."/>
            <person name="Nguyen T."/>
            <person name="Pegot-Espagnet P."/>
            <person name="Pouilly N."/>
            <person name="Raftis F."/>
            <person name="Sallet E."/>
            <person name="Schiex T."/>
            <person name="Thomas J."/>
            <person name="Vandecasteele C."/>
            <person name="Vares D."/>
            <person name="Vear F."/>
            <person name="Vautrin S."/>
            <person name="Crespi M."/>
            <person name="Mangin B."/>
            <person name="Burke J.M."/>
            <person name="Salse J."/>
            <person name="Munos S."/>
            <person name="Vincourt P."/>
            <person name="Rieseberg L.H."/>
            <person name="Langlade N.B."/>
        </authorList>
    </citation>
    <scope>NUCLEOTIDE SEQUENCE [LARGE SCALE GENOMIC DNA]</scope>
    <source>
        <strain evidence="4">cv. SF193</strain>
        <tissue evidence="2">Leaves</tissue>
    </source>
</reference>